<comment type="caution">
    <text evidence="5">The sequence shown here is derived from an EMBL/GenBank/DDBJ whole genome shotgun (WGS) entry which is preliminary data.</text>
</comment>
<reference evidence="5" key="1">
    <citation type="submission" date="2020-10" db="EMBL/GenBank/DDBJ databases">
        <authorList>
            <person name="Gilroy R."/>
        </authorList>
    </citation>
    <scope>NUCLEOTIDE SEQUENCE</scope>
    <source>
        <strain evidence="5">ChiSjej1B19-7085</strain>
    </source>
</reference>
<dbReference type="GO" id="GO:0017061">
    <property type="term" value="F:S-methyl-5-thioadenosine phosphorylase activity"/>
    <property type="evidence" value="ECO:0007669"/>
    <property type="project" value="InterPro"/>
</dbReference>
<feature type="binding site" evidence="3">
    <location>
        <position position="12"/>
    </location>
    <ligand>
        <name>phosphate</name>
        <dbReference type="ChEBI" id="CHEBI:43474"/>
    </ligand>
</feature>
<keyword evidence="2 3" id="KW-0808">Transferase</keyword>
<evidence type="ECO:0000256" key="1">
    <source>
        <dbReference type="ARBA" id="ARBA00022676"/>
    </source>
</evidence>
<dbReference type="GO" id="GO:0005829">
    <property type="term" value="C:cytosol"/>
    <property type="evidence" value="ECO:0007669"/>
    <property type="project" value="TreeGrafter"/>
</dbReference>
<dbReference type="EMBL" id="DVHF01000080">
    <property type="protein sequence ID" value="HIR57386.1"/>
    <property type="molecule type" value="Genomic_DNA"/>
</dbReference>
<dbReference type="GO" id="GO:0019509">
    <property type="term" value="P:L-methionine salvage from methylthioadenosine"/>
    <property type="evidence" value="ECO:0007669"/>
    <property type="project" value="TreeGrafter"/>
</dbReference>
<dbReference type="InterPro" id="IPR035994">
    <property type="entry name" value="Nucleoside_phosphorylase_sf"/>
</dbReference>
<feature type="site" description="Important for substrate specificity" evidence="3">
    <location>
        <position position="170"/>
    </location>
</feature>
<comment type="caution">
    <text evidence="3">Lacks conserved residue(s) required for the propagation of feature annotation.</text>
</comment>
<comment type="pathway">
    <text evidence="3">Purine metabolism; purine nucleoside salvage.</text>
</comment>
<accession>A0A9D1DR00</accession>
<keyword evidence="1 3" id="KW-0328">Glycosyltransferase</keyword>
<name>A0A9D1DR00_9FIRM</name>
<proteinExistence type="inferred from homology"/>
<dbReference type="InterPro" id="IPR010044">
    <property type="entry name" value="MTAP"/>
</dbReference>
<reference evidence="5" key="2">
    <citation type="journal article" date="2021" name="PeerJ">
        <title>Extensive microbial diversity within the chicken gut microbiome revealed by metagenomics and culture.</title>
        <authorList>
            <person name="Gilroy R."/>
            <person name="Ravi A."/>
            <person name="Getino M."/>
            <person name="Pursley I."/>
            <person name="Horton D.L."/>
            <person name="Alikhan N.F."/>
            <person name="Baker D."/>
            <person name="Gharbi K."/>
            <person name="Hall N."/>
            <person name="Watson M."/>
            <person name="Adriaenssens E.M."/>
            <person name="Foster-Nyarko E."/>
            <person name="Jarju S."/>
            <person name="Secka A."/>
            <person name="Antonio M."/>
            <person name="Oren A."/>
            <person name="Chaudhuri R.R."/>
            <person name="La Ragione R."/>
            <person name="Hildebrand F."/>
            <person name="Pallen M.J."/>
        </authorList>
    </citation>
    <scope>NUCLEOTIDE SEQUENCE</scope>
    <source>
        <strain evidence="5">ChiSjej1B19-7085</strain>
    </source>
</reference>
<comment type="miscellaneous">
    <text evidence="3">Although this enzyme belongs to the family of MTA phosphorylases based on sequence homology, it has been shown that conserved amino acid substitutions in the substrate binding pocket convert the substrate specificity of this enzyme from 6-aminopurines to 6-oxopurines.</text>
</comment>
<dbReference type="EC" id="2.4.2.44" evidence="3"/>
<comment type="catalytic activity">
    <reaction evidence="3">
        <text>S-methyl-5'-thioinosine + phosphate = 5-(methylsulfanyl)-alpha-D-ribose 1-phosphate + hypoxanthine</text>
        <dbReference type="Rhea" id="RHEA:30643"/>
        <dbReference type="ChEBI" id="CHEBI:17368"/>
        <dbReference type="ChEBI" id="CHEBI:43474"/>
        <dbReference type="ChEBI" id="CHEBI:48595"/>
        <dbReference type="ChEBI" id="CHEBI:58533"/>
        <dbReference type="EC" id="2.4.2.44"/>
    </reaction>
</comment>
<dbReference type="NCBIfam" id="NF006599">
    <property type="entry name" value="PRK09136.1"/>
    <property type="match status" value="1"/>
</dbReference>
<dbReference type="PANTHER" id="PTHR42679:SF2">
    <property type="entry name" value="S-METHYL-5'-THIOADENOSINE PHOSPHORYLASE"/>
    <property type="match status" value="1"/>
</dbReference>
<evidence type="ECO:0000313" key="5">
    <source>
        <dbReference type="EMBL" id="HIR57386.1"/>
    </source>
</evidence>
<dbReference type="CDD" id="cd09010">
    <property type="entry name" value="MTAP_SsMTAPII_like_MTIP"/>
    <property type="match status" value="1"/>
</dbReference>
<dbReference type="HAMAP" id="MF_01963">
    <property type="entry name" value="MTAP"/>
    <property type="match status" value="1"/>
</dbReference>
<feature type="domain" description="Nucleoside phosphorylase" evidence="4">
    <location>
        <begin position="5"/>
        <end position="246"/>
    </location>
</feature>
<feature type="site" description="Important for substrate specificity" evidence="3">
    <location>
        <position position="224"/>
    </location>
</feature>
<dbReference type="Gene3D" id="3.40.50.1580">
    <property type="entry name" value="Nucleoside phosphorylase domain"/>
    <property type="match status" value="1"/>
</dbReference>
<comment type="subunit">
    <text evidence="3">Homotrimer.</text>
</comment>
<dbReference type="PANTHER" id="PTHR42679">
    <property type="entry name" value="S-METHYL-5'-THIOADENOSINE PHOSPHORYLASE"/>
    <property type="match status" value="1"/>
</dbReference>
<protein>
    <recommendedName>
        <fullName evidence="3">Probable S-methyl-5'-thioinosine phosphorylase</fullName>
        <ecNumber evidence="3">2.4.2.44</ecNumber>
    </recommendedName>
    <alternativeName>
        <fullName evidence="3">5'-methylthioinosine phosphorylase</fullName>
        <shortName evidence="3">MTI phosphorylase</shortName>
        <shortName evidence="3">MTIP</shortName>
    </alternativeName>
</protein>
<evidence type="ECO:0000259" key="4">
    <source>
        <dbReference type="Pfam" id="PF01048"/>
    </source>
</evidence>
<keyword evidence="3" id="KW-0660">Purine salvage</keyword>
<sequence>METAKIGIMGGTGVYQLPGVEDLHREVVNTPYGSVPVNIGVLGGKTIAFMTRHGEHHSISPGQINYRANIWAMKELGVKQMFATACSGSLNPGFPTGSFVLLEQFIEFTKNRHSSFYENDGTEEKKIGHADLTHPYCARLGGVVLKAAEELGLHVGTGATYCCMEGPRFETAAEIRMYRSLGADLIGHTNYPESALAREAEICYAAIGIVSNMAAGILDRPVTATEVTDVMGRAFGDVQRLLAKSVELLPDEDCWCQHSMSEAFL</sequence>
<gene>
    <name evidence="5" type="ORF">IAA54_06930</name>
</gene>
<feature type="binding site" evidence="3">
    <location>
        <position position="189"/>
    </location>
    <ligand>
        <name>phosphate</name>
        <dbReference type="ChEBI" id="CHEBI:43474"/>
    </ligand>
</feature>
<organism evidence="5 6">
    <name type="scientific">Candidatus Gallacutalibacter pullicola</name>
    <dbReference type="NCBI Taxonomy" id="2840830"/>
    <lineage>
        <taxon>Bacteria</taxon>
        <taxon>Bacillati</taxon>
        <taxon>Bacillota</taxon>
        <taxon>Clostridia</taxon>
        <taxon>Eubacteriales</taxon>
        <taxon>Candidatus Gallacutalibacter</taxon>
    </lineage>
</organism>
<feature type="binding site" evidence="3">
    <location>
        <begin position="212"/>
        <end position="214"/>
    </location>
    <ligand>
        <name>substrate</name>
    </ligand>
</feature>
<comment type="similarity">
    <text evidence="3">Belongs to the PNP/MTAP phosphorylase family. MTAP subfamily.</text>
</comment>
<evidence type="ECO:0000256" key="3">
    <source>
        <dbReference type="HAMAP-Rule" id="MF_01963"/>
    </source>
</evidence>
<dbReference type="Pfam" id="PF01048">
    <property type="entry name" value="PNP_UDP_1"/>
    <property type="match status" value="1"/>
</dbReference>
<evidence type="ECO:0000313" key="6">
    <source>
        <dbReference type="Proteomes" id="UP000886785"/>
    </source>
</evidence>
<evidence type="ECO:0000256" key="2">
    <source>
        <dbReference type="ARBA" id="ARBA00022679"/>
    </source>
</evidence>
<comment type="function">
    <text evidence="3">Catalyzes the reversible phosphorylation of S-methyl-5'-thioinosine (MTI) to hypoxanthine and 5-methylthioribose-1-phosphate. Involved in the breakdown of S-methyl-5'-thioadenosine (MTA), a major by-product of polyamine biosynthesis. Catabolism of (MTA) occurs via deamination to MTI and phosphorolysis to hypoxanthine.</text>
</comment>
<dbReference type="InterPro" id="IPR000845">
    <property type="entry name" value="Nucleoside_phosphorylase_d"/>
</dbReference>
<feature type="binding site" evidence="3">
    <location>
        <begin position="52"/>
        <end position="53"/>
    </location>
    <ligand>
        <name>phosphate</name>
        <dbReference type="ChEBI" id="CHEBI:43474"/>
    </ligand>
</feature>
<dbReference type="GO" id="GO:0006166">
    <property type="term" value="P:purine ribonucleoside salvage"/>
    <property type="evidence" value="ECO:0007669"/>
    <property type="project" value="UniProtKB-UniRule"/>
</dbReference>
<dbReference type="Proteomes" id="UP000886785">
    <property type="component" value="Unassembled WGS sequence"/>
</dbReference>
<dbReference type="AlphaFoldDB" id="A0A9D1DR00"/>
<dbReference type="SUPFAM" id="SSF53167">
    <property type="entry name" value="Purine and uridine phosphorylases"/>
    <property type="match status" value="1"/>
</dbReference>